<sequence length="88" mass="9972">MVSNSAIIVIVLVCALTAVSLAAGIFTVVNPATHMLSAPNPEQQKYMREVRIRQFRQLRRERNFRPEIFPRAIVNIESHPSLESTNEP</sequence>
<dbReference type="AlphaFoldDB" id="W6QXV4"/>
<proteinExistence type="predicted"/>
<gene>
    <name evidence="2" type="ORF">PROQFM164_S03g001086</name>
</gene>
<dbReference type="EMBL" id="HG792017">
    <property type="protein sequence ID" value="CDM34362.1"/>
    <property type="molecule type" value="Genomic_DNA"/>
</dbReference>
<evidence type="ECO:0000313" key="3">
    <source>
        <dbReference type="Proteomes" id="UP000030686"/>
    </source>
</evidence>
<keyword evidence="3" id="KW-1185">Reference proteome</keyword>
<reference evidence="2" key="1">
    <citation type="journal article" date="2014" name="Nat. Commun.">
        <title>Multiple recent horizontal transfers of a large genomic region in cheese making fungi.</title>
        <authorList>
            <person name="Cheeseman K."/>
            <person name="Ropars J."/>
            <person name="Renault P."/>
            <person name="Dupont J."/>
            <person name="Gouzy J."/>
            <person name="Branca A."/>
            <person name="Abraham A.L."/>
            <person name="Ceppi M."/>
            <person name="Conseiller E."/>
            <person name="Debuchy R."/>
            <person name="Malagnac F."/>
            <person name="Goarin A."/>
            <person name="Silar P."/>
            <person name="Lacoste S."/>
            <person name="Sallet E."/>
            <person name="Bensimon A."/>
            <person name="Giraud T."/>
            <person name="Brygoo Y."/>
        </authorList>
    </citation>
    <scope>NUCLEOTIDE SEQUENCE [LARGE SCALE GENOMIC DNA]</scope>
    <source>
        <strain evidence="2">FM164</strain>
    </source>
</reference>
<evidence type="ECO:0000256" key="1">
    <source>
        <dbReference type="SAM" id="SignalP"/>
    </source>
</evidence>
<dbReference type="OrthoDB" id="4338123at2759"/>
<keyword evidence="1" id="KW-0732">Signal</keyword>
<evidence type="ECO:0000313" key="2">
    <source>
        <dbReference type="EMBL" id="CDM34362.1"/>
    </source>
</evidence>
<name>W6QXV4_PENRF</name>
<dbReference type="Proteomes" id="UP000030686">
    <property type="component" value="Unassembled WGS sequence"/>
</dbReference>
<feature type="chain" id="PRO_5004882469" evidence="1">
    <location>
        <begin position="23"/>
        <end position="88"/>
    </location>
</feature>
<protein>
    <submittedName>
        <fullName evidence="2">Genomic scaffold, ProqFM164S03</fullName>
    </submittedName>
</protein>
<organism evidence="2 3">
    <name type="scientific">Penicillium roqueforti (strain FM164)</name>
    <dbReference type="NCBI Taxonomy" id="1365484"/>
    <lineage>
        <taxon>Eukaryota</taxon>
        <taxon>Fungi</taxon>
        <taxon>Dikarya</taxon>
        <taxon>Ascomycota</taxon>
        <taxon>Pezizomycotina</taxon>
        <taxon>Eurotiomycetes</taxon>
        <taxon>Eurotiomycetidae</taxon>
        <taxon>Eurotiales</taxon>
        <taxon>Aspergillaceae</taxon>
        <taxon>Penicillium</taxon>
    </lineage>
</organism>
<accession>W6QXV4</accession>
<feature type="signal peptide" evidence="1">
    <location>
        <begin position="1"/>
        <end position="22"/>
    </location>
</feature>